<dbReference type="AlphaFoldDB" id="A0AAX6G8A2"/>
<evidence type="ECO:0000313" key="3">
    <source>
        <dbReference type="Proteomes" id="UP001140949"/>
    </source>
</evidence>
<sequence length="155" mass="17065">MQFQTISFVQGAISLIRKQLMLQVVELVPRHPRRTKKREPVNASTTSGPSRYGKGGKKKTLARATTTQTLALPSNPSLAAIDASKIFSLLRLDIPDAGGHAAAAFSRCLNTSEAVMMMLMIQVLCCRWLFACHKYNSGIELLVQMSQIGRNLNFS</sequence>
<reference evidence="2" key="2">
    <citation type="submission" date="2023-04" db="EMBL/GenBank/DDBJ databases">
        <authorList>
            <person name="Bruccoleri R.E."/>
            <person name="Oakeley E.J."/>
            <person name="Faust A.-M."/>
            <person name="Dessus-Babus S."/>
            <person name="Altorfer M."/>
            <person name="Burckhardt D."/>
            <person name="Oertli M."/>
            <person name="Naumann U."/>
            <person name="Petersen F."/>
            <person name="Wong J."/>
        </authorList>
    </citation>
    <scope>NUCLEOTIDE SEQUENCE</scope>
    <source>
        <strain evidence="2">GSM-AAB239-AS_SAM_17_03QT</strain>
        <tissue evidence="2">Leaf</tissue>
    </source>
</reference>
<evidence type="ECO:0000313" key="2">
    <source>
        <dbReference type="EMBL" id="KAJ6824703.1"/>
    </source>
</evidence>
<reference evidence="2" key="1">
    <citation type="journal article" date="2023" name="GigaByte">
        <title>Genome assembly of the bearded iris, Iris pallida Lam.</title>
        <authorList>
            <person name="Bruccoleri R.E."/>
            <person name="Oakeley E.J."/>
            <person name="Faust A.M.E."/>
            <person name="Altorfer M."/>
            <person name="Dessus-Babus S."/>
            <person name="Burckhardt D."/>
            <person name="Oertli M."/>
            <person name="Naumann U."/>
            <person name="Petersen F."/>
            <person name="Wong J."/>
        </authorList>
    </citation>
    <scope>NUCLEOTIDE SEQUENCE</scope>
    <source>
        <strain evidence="2">GSM-AAB239-AS_SAM_17_03QT</strain>
    </source>
</reference>
<keyword evidence="3" id="KW-1185">Reference proteome</keyword>
<protein>
    <submittedName>
        <fullName evidence="2">Alpha-L-arabinofuranosidase 1-like</fullName>
    </submittedName>
</protein>
<comment type="caution">
    <text evidence="2">The sequence shown here is derived from an EMBL/GenBank/DDBJ whole genome shotgun (WGS) entry which is preliminary data.</text>
</comment>
<name>A0AAX6G8A2_IRIPA</name>
<feature type="region of interest" description="Disordered" evidence="1">
    <location>
        <begin position="31"/>
        <end position="59"/>
    </location>
</feature>
<organism evidence="2 3">
    <name type="scientific">Iris pallida</name>
    <name type="common">Sweet iris</name>
    <dbReference type="NCBI Taxonomy" id="29817"/>
    <lineage>
        <taxon>Eukaryota</taxon>
        <taxon>Viridiplantae</taxon>
        <taxon>Streptophyta</taxon>
        <taxon>Embryophyta</taxon>
        <taxon>Tracheophyta</taxon>
        <taxon>Spermatophyta</taxon>
        <taxon>Magnoliopsida</taxon>
        <taxon>Liliopsida</taxon>
        <taxon>Asparagales</taxon>
        <taxon>Iridaceae</taxon>
        <taxon>Iridoideae</taxon>
        <taxon>Irideae</taxon>
        <taxon>Iris</taxon>
    </lineage>
</organism>
<dbReference type="EMBL" id="JANAVB010021800">
    <property type="protein sequence ID" value="KAJ6824703.1"/>
    <property type="molecule type" value="Genomic_DNA"/>
</dbReference>
<evidence type="ECO:0000256" key="1">
    <source>
        <dbReference type="SAM" id="MobiDB-lite"/>
    </source>
</evidence>
<proteinExistence type="predicted"/>
<dbReference type="Proteomes" id="UP001140949">
    <property type="component" value="Unassembled WGS sequence"/>
</dbReference>
<gene>
    <name evidence="2" type="ORF">M6B38_379400</name>
</gene>
<accession>A0AAX6G8A2</accession>